<feature type="coiled-coil region" evidence="1">
    <location>
        <begin position="1"/>
        <end position="62"/>
    </location>
</feature>
<reference evidence="2 3" key="1">
    <citation type="journal article" date="2001" name="Nature">
        <title>Initial sequencing and analysis of the human genome.</title>
        <authorList>
            <consortium name="International Human Genome Sequencing Consortium"/>
            <person name="Lander E.S."/>
            <person name="Linton L.M."/>
            <person name="Birren B."/>
            <person name="Nusbaum C."/>
            <person name="Zody M.C."/>
            <person name="Baldwin J."/>
            <person name="Devon K."/>
            <person name="Dewar K."/>
            <person name="Doyle M."/>
            <person name="FitzHugh W."/>
            <person name="Funke R."/>
            <person name="Gage D."/>
            <person name="Harris K."/>
            <person name="Heaford A."/>
            <person name="Howland J."/>
            <person name="Kann L."/>
            <person name="Lehoczky J."/>
            <person name="LeVine R."/>
            <person name="McEwan P."/>
            <person name="McKernan K."/>
            <person name="Meldrim J."/>
            <person name="Mesirov J.P."/>
            <person name="Miranda C."/>
            <person name="Morris W."/>
            <person name="Naylor J."/>
            <person name="Raymond C."/>
            <person name="Rosetti M."/>
            <person name="Santos R."/>
            <person name="Sheridan A."/>
            <person name="Sougnez C."/>
            <person name="Stange-Thomann N."/>
            <person name="Stojanovic N."/>
            <person name="Subramanian A."/>
            <person name="Wyman D."/>
            <person name="Rogers J."/>
            <person name="Sulston J."/>
            <person name="Ainscough R."/>
            <person name="Beck S."/>
            <person name="Bentley D."/>
            <person name="Burton J."/>
            <person name="Clee C."/>
            <person name="Carter N."/>
            <person name="Coulson A."/>
            <person name="Deadman R."/>
            <person name="Deloukas P."/>
            <person name="Dunham A."/>
            <person name="Dunham I."/>
            <person name="Durbin R."/>
            <person name="French L."/>
            <person name="Grafham D."/>
            <person name="Gregory S."/>
            <person name="Hubbard T."/>
            <person name="Humphray S."/>
            <person name="Hunt A."/>
            <person name="Jones M."/>
            <person name="Lloyd C."/>
            <person name="McMurray A."/>
            <person name="Matthews L."/>
            <person name="Mercer S."/>
            <person name="Milne S."/>
            <person name="Mullikin J.C."/>
            <person name="Mungall A."/>
            <person name="Plumb R."/>
            <person name="Ross M."/>
            <person name="Shownkeen R."/>
            <person name="Sims S."/>
            <person name="Waterston R.H."/>
            <person name="Wilson R.K."/>
            <person name="Hillier L.W."/>
            <person name="McPherson J.D."/>
            <person name="Marra M.A."/>
            <person name="Mardis E.R."/>
            <person name="Fulton L.A."/>
            <person name="Chinwalla A.T."/>
            <person name="Pepin K.H."/>
            <person name="Gish W.R."/>
            <person name="Chissoe S.L."/>
            <person name="Wendl M.C."/>
            <person name="Delehaunty K.D."/>
            <person name="Miner T.L."/>
            <person name="Delehaunty A."/>
            <person name="Kramer J.B."/>
            <person name="Cook L.L."/>
            <person name="Fulton R.S."/>
            <person name="Johnson D.L."/>
            <person name="Minx P.J."/>
            <person name="Clifton S.W."/>
            <person name="Hawkins T."/>
            <person name="Branscomb E."/>
            <person name="Predki P."/>
            <person name="Richardson P."/>
            <person name="Wenning S."/>
            <person name="Slezak T."/>
            <person name="Doggett N."/>
            <person name="Cheng J.F."/>
            <person name="Olsen A."/>
            <person name="Lucas S."/>
            <person name="Elkin C."/>
            <person name="Uberbacher E."/>
            <person name="Frazier M."/>
            <person name="Gibbs R.A."/>
            <person name="Muzny D.M."/>
            <person name="Scherer S.E."/>
            <person name="Bouck J.B."/>
            <person name="Sodergren E.J."/>
            <person name="Worley K.C."/>
            <person name="Rives C.M."/>
            <person name="Gorrell J.H."/>
            <person name="Metzker M.L."/>
            <person name="Naylor S.L."/>
            <person name="Kucherlapati R.S."/>
            <person name="Nelson D.L."/>
            <person name="Weinstock G.M."/>
            <person name="Sakaki Y."/>
            <person name="Fujiyama A."/>
            <person name="Hattori M."/>
            <person name="Yada T."/>
            <person name="Toyoda A."/>
            <person name="Itoh T."/>
            <person name="Kawagoe C."/>
            <person name="Watanabe H."/>
            <person name="Totoki Y."/>
            <person name="Taylor T."/>
            <person name="Weissenbach J."/>
            <person name="Heilig R."/>
            <person name="Saurin W."/>
            <person name="Artiguenave F."/>
            <person name="Brottier P."/>
            <person name="Bruls T."/>
            <person name="Pelletier E."/>
            <person name="Robert C."/>
            <person name="Wincker P."/>
            <person name="Smith D.R."/>
            <person name="Doucette-Stamm L."/>
            <person name="Rubenfield M."/>
            <person name="Weinstock K."/>
            <person name="Lee H.M."/>
            <person name="Dubois J."/>
            <person name="Rosenthal A."/>
            <person name="Platzer M."/>
            <person name="Nyakatura G."/>
            <person name="Taudien S."/>
            <person name="Rump A."/>
            <person name="Yang H."/>
            <person name="Yu J."/>
            <person name="Wang J."/>
            <person name="Huang G."/>
            <person name="Gu J."/>
            <person name="Hood L."/>
            <person name="Rowen L."/>
            <person name="Madan A."/>
            <person name="Qin S."/>
            <person name="Davis R.W."/>
            <person name="Federspiel N.A."/>
            <person name="Abola A.P."/>
            <person name="Proctor M.J."/>
            <person name="Myers R.M."/>
            <person name="Schmutz J."/>
            <person name="Dickson M."/>
            <person name="Grimwood J."/>
            <person name="Cox D.R."/>
            <person name="Olson M.V."/>
            <person name="Kaul R."/>
            <person name="Raymond C."/>
            <person name="Shimizu N."/>
            <person name="Kawasaki K."/>
            <person name="Minoshima S."/>
            <person name="Evans G.A."/>
            <person name="Athanasiou M."/>
            <person name="Schultz R."/>
            <person name="Roe B.A."/>
            <person name="Chen F."/>
            <person name="Pan H."/>
            <person name="Ramser J."/>
            <person name="Lehrach H."/>
            <person name="Reinhardt R."/>
            <person name="McCombie W.R."/>
            <person name="de la Bastide M."/>
            <person name="Dedhia N."/>
            <person name="Blocker H."/>
            <person name="Hornischer K."/>
            <person name="Nordsiek G."/>
            <person name="Agarwala R."/>
            <person name="Aravind L."/>
            <person name="Bailey J.A."/>
            <person name="Bateman A."/>
            <person name="Batzoglou S."/>
            <person name="Birney E."/>
            <person name="Bork P."/>
            <person name="Brown D.G."/>
            <person name="Burge C.B."/>
            <person name="Cerutti L."/>
            <person name="Chen H.C."/>
            <person name="Church D."/>
            <person name="Clamp M."/>
            <person name="Copley R.R."/>
            <person name="Doerks T."/>
            <person name="Eddy S.R."/>
            <person name="Eichler E.E."/>
            <person name="Furey T.S."/>
            <person name="Galagan J."/>
            <person name="Gilbert J.G."/>
            <person name="Harmon C."/>
            <person name="Hayashizaki Y."/>
            <person name="Haussler D."/>
            <person name="Hermjakob H."/>
            <person name="Hokamp K."/>
            <person name="Jang W."/>
            <person name="Johnson L.S."/>
            <person name="Jones T.A."/>
            <person name="Kasif S."/>
            <person name="Kaspryzk A."/>
            <person name="Kennedy S."/>
            <person name="Kent W.J."/>
            <person name="Kitts P."/>
            <person name="Koonin E.V."/>
            <person name="Korf I."/>
            <person name="Kulp D."/>
            <person name="Lancet D."/>
            <person name="Lowe T.M."/>
            <person name="McLysaght A."/>
            <person name="Mikkelsen T."/>
            <person name="Moran J.V."/>
            <person name="Mulder N."/>
            <person name="Pollara V.J."/>
            <person name="Ponting C.P."/>
            <person name="Schuler G."/>
            <person name="Schultz J."/>
            <person name="Slater G."/>
            <person name="Smit A.F."/>
            <person name="Stupka E."/>
            <person name="Szustakowski J."/>
            <person name="Thierry-Mieg D."/>
            <person name="Thierry-Mieg J."/>
            <person name="Wagner L."/>
            <person name="Wallis J."/>
            <person name="Wheeler R."/>
            <person name="Williams A."/>
            <person name="Wolf Y.I."/>
            <person name="Wolfe K.H."/>
            <person name="Yang S.P."/>
            <person name="Yeh R.F."/>
            <person name="Collins F."/>
            <person name="Guyer M.S."/>
            <person name="Peterson J."/>
            <person name="Felsenfeld A."/>
            <person name="Wetterstrand K.A."/>
            <person name="Patrinos A."/>
            <person name="Morgan M.J."/>
            <person name="de Jong P."/>
            <person name="Catanese J.J."/>
            <person name="Osoegawa K."/>
            <person name="Shizuya H."/>
            <person name="Choi S."/>
            <person name="Chen Y.J."/>
        </authorList>
    </citation>
    <scope>NUCLEOTIDE SEQUENCE [LARGE SCALE GENOMIC DNA]</scope>
</reference>
<accession>H3BN79</accession>
<evidence type="ECO:0007829" key="4">
    <source>
        <dbReference type="PeptideAtlas" id="H3BN79"/>
    </source>
</evidence>
<dbReference type="ProteomicsDB" id="41121"/>
<dbReference type="MassIVE" id="H3BN79"/>
<proteinExistence type="evidence at protein level"/>
<dbReference type="AlphaFoldDB" id="H3BN79"/>
<evidence type="ECO:0000313" key="3">
    <source>
        <dbReference type="Proteomes" id="UP000005640"/>
    </source>
</evidence>
<dbReference type="ExpressionAtlas" id="H3BN79">
    <property type="expression patterns" value="baseline and differential"/>
</dbReference>
<evidence type="ECO:0000313" key="2">
    <source>
        <dbReference type="Ensembl" id="ENSP00000454722.1"/>
    </source>
</evidence>
<reference evidence="2" key="4">
    <citation type="submission" date="2025-08" db="UniProtKB">
        <authorList>
            <consortium name="Ensembl"/>
        </authorList>
    </citation>
    <scope>IDENTIFICATION</scope>
</reference>
<evidence type="ECO:0007829" key="5">
    <source>
        <dbReference type="ProteomicsDB" id="H3BN79"/>
    </source>
</evidence>
<gene>
    <name evidence="2" type="primary">DRC7</name>
</gene>
<name>H3BN79_HUMAN</name>
<dbReference type="Proteomes" id="UP000005640">
    <property type="component" value="Chromosome 16"/>
</dbReference>
<dbReference type="SMR" id="H3BN79"/>
<reference evidence="2" key="5">
    <citation type="submission" date="2025-09" db="UniProtKB">
        <authorList>
            <consortium name="Ensembl"/>
        </authorList>
    </citation>
    <scope>IDENTIFICATION</scope>
</reference>
<keyword evidence="4 5" id="KW-1267">Proteomics identification</keyword>
<sequence length="70" mass="8361">MEVLREKVEEEEEAEREEAAEWAEWARMEKMMRPVEVRKEEITLKQETLRDLEKKLSEIQITVSAELPSS</sequence>
<keyword evidence="1" id="KW-0175">Coiled coil</keyword>
<keyword evidence="3" id="KW-1185">Reference proteome</keyword>
<evidence type="ECO:0000256" key="1">
    <source>
        <dbReference type="SAM" id="Coils"/>
    </source>
</evidence>
<dbReference type="HGNC" id="HGNC:25289">
    <property type="gene designation" value="DRC7"/>
</dbReference>
<dbReference type="OpenTargets" id="ENSG00000159625"/>
<protein>
    <submittedName>
        <fullName evidence="2">Dynein regulatory complex subunit 7</fullName>
    </submittedName>
</protein>
<dbReference type="Ensembl" id="ENST00000564297.5">
    <property type="protein sequence ID" value="ENSP00000454722.1"/>
    <property type="gene ID" value="ENSG00000159625.15"/>
</dbReference>
<dbReference type="EMBL" id="AC018552">
    <property type="status" value="NOT_ANNOTATED_CDS"/>
    <property type="molecule type" value="Genomic_DNA"/>
</dbReference>
<dbReference type="OrthoDB" id="10262874at2759"/>
<dbReference type="VEuPathDB" id="HostDB:ENSG00000159625"/>
<reference evidence="2 3" key="2">
    <citation type="journal article" date="2004" name="Nature">
        <title>Finishing the euchromatic sequence of the human genome.</title>
        <authorList>
            <consortium name="International Human Genome Sequencing Consortium"/>
        </authorList>
    </citation>
    <scope>NUCLEOTIDE SEQUENCE [LARGE SCALE GENOMIC DNA]</scope>
</reference>
<dbReference type="UCSC" id="uc059uwt.1">
    <property type="organism name" value="human"/>
</dbReference>
<dbReference type="Bgee" id="ENSG00000159625">
    <property type="expression patterns" value="Expressed in right uterine tube and 117 other cell types or tissues"/>
</dbReference>
<dbReference type="Ensembl" id="ENST00000564297.5">
    <property type="protein sequence ID" value="ENSP00000454722.1"/>
    <property type="gene ID" value="ENSG00000159625.16"/>
</dbReference>
<reference evidence="2 3" key="3">
    <citation type="journal article" date="2004" name="Nature">
        <title>The sequence and analysis of duplication-rich human chromosome 16.</title>
        <authorList>
            <person name="Martin J."/>
            <person name="Han C."/>
            <person name="Gordon L.A."/>
            <person name="Terry A."/>
            <person name="Prabhakar S."/>
            <person name="She X."/>
            <person name="Xie G."/>
            <person name="Hellsten U."/>
            <person name="Chan Y.M."/>
            <person name="Altherr M."/>
            <person name="Couronne O."/>
            <person name="Aerts A."/>
            <person name="Bajorek E."/>
            <person name="Black S."/>
            <person name="Blumer H."/>
            <person name="Branscomb E."/>
            <person name="Brown N.C."/>
            <person name="Bruno W.J."/>
            <person name="Buckingham J.M."/>
            <person name="Callen D.F."/>
            <person name="Campbell C.S."/>
            <person name="Campbell M.L."/>
            <person name="Campbell E.W."/>
            <person name="Caoile C."/>
            <person name="Challacombe J.F."/>
            <person name="Chasteen L.A."/>
            <person name="Chertkov O."/>
            <person name="Chi H.C."/>
            <person name="Christensen M."/>
            <person name="Clark L.M."/>
            <person name="Cohn J.D."/>
            <person name="Denys M."/>
            <person name="Detter J.C."/>
            <person name="Dickson M."/>
            <person name="Dimitrijevic-Bussod M."/>
            <person name="Escobar J."/>
            <person name="Fawcett J.J."/>
            <person name="Flowers D."/>
            <person name="Fotopulos D."/>
            <person name="Glavina T."/>
            <person name="Gomez M."/>
            <person name="Gonzales E."/>
            <person name="Goodstein D."/>
            <person name="Goodwin L.A."/>
            <person name="Grady D.L."/>
            <person name="Grigoriev I."/>
            <person name="Groza M."/>
            <person name="Hammon N."/>
            <person name="Hawkins T."/>
            <person name="Haydu L."/>
            <person name="Hildebrand C.E."/>
            <person name="Huang W."/>
            <person name="Israni S."/>
            <person name="Jett J."/>
            <person name="Jewett P.B."/>
            <person name="Kadner K."/>
            <person name="Kimball H."/>
            <person name="Kobayashi A."/>
            <person name="Krawczyk M.C."/>
            <person name="Leyba T."/>
            <person name="Longmire J.L."/>
            <person name="Lopez F."/>
            <person name="Lou Y."/>
            <person name="Lowry S."/>
            <person name="Ludeman T."/>
            <person name="Manohar C.F."/>
            <person name="Mark G.A."/>
            <person name="McMurray K.L."/>
            <person name="Meincke L.J."/>
            <person name="Morgan J."/>
            <person name="Moyzis R.K."/>
            <person name="Mundt M.O."/>
            <person name="Munk A.C."/>
            <person name="Nandkeshwar R.D."/>
            <person name="Pitluck S."/>
            <person name="Pollard M."/>
            <person name="Predki P."/>
            <person name="Parson-Quintana B."/>
            <person name="Ramirez L."/>
            <person name="Rash S."/>
            <person name="Retterer J."/>
            <person name="Ricke D.O."/>
            <person name="Robinson D.L."/>
            <person name="Rodriguez A."/>
            <person name="Salamov A."/>
            <person name="Saunders E.H."/>
            <person name="Scott D."/>
            <person name="Shough T."/>
            <person name="Stallings R.L."/>
            <person name="Stalvey M."/>
            <person name="Sutherland R.D."/>
            <person name="Tapia R."/>
            <person name="Tesmer J.G."/>
            <person name="Thayer N."/>
            <person name="Thompson L.S."/>
            <person name="Tice H."/>
            <person name="Torney D.C."/>
            <person name="Tran-Gyamfi M."/>
            <person name="Tsai M."/>
            <person name="Ulanovsky L.E."/>
            <person name="Ustaszewska A."/>
            <person name="Vo N."/>
            <person name="White P.S."/>
            <person name="Williams A.L."/>
            <person name="Wills P.L."/>
            <person name="Wu J.R."/>
            <person name="Wu K."/>
            <person name="Yang J."/>
            <person name="Dejong P."/>
            <person name="Bruce D."/>
            <person name="Doggett N.A."/>
            <person name="Deaven L."/>
            <person name="Schmutz J."/>
            <person name="Grimwood J."/>
            <person name="Richardson P."/>
            <person name="Rokhsar D.S."/>
            <person name="Eichler E.E."/>
            <person name="Gilna P."/>
            <person name="Lucas S.M."/>
            <person name="Myers R.M."/>
            <person name="Rubin E.M."/>
            <person name="Pennacchio L.A."/>
        </authorList>
    </citation>
    <scope>NUCLEOTIDE SEQUENCE [LARGE SCALE GENOMIC DNA]</scope>
</reference>
<dbReference type="GeneTree" id="ENSGT00390000004913"/>
<dbReference type="ChiTaRS" id="DRC7">
    <property type="organism name" value="human"/>
</dbReference>
<organism evidence="2 3">
    <name type="scientific">Homo sapiens</name>
    <name type="common">Human</name>
    <dbReference type="NCBI Taxonomy" id="9606"/>
    <lineage>
        <taxon>Eukaryota</taxon>
        <taxon>Metazoa</taxon>
        <taxon>Chordata</taxon>
        <taxon>Craniata</taxon>
        <taxon>Vertebrata</taxon>
        <taxon>Euteleostomi</taxon>
        <taxon>Mammalia</taxon>
        <taxon>Eutheria</taxon>
        <taxon>Euarchontoglires</taxon>
        <taxon>Primates</taxon>
        <taxon>Haplorrhini</taxon>
        <taxon>Catarrhini</taxon>
        <taxon>Hominidae</taxon>
        <taxon>Homo</taxon>
    </lineage>
</organism>